<organism evidence="1 2">
    <name type="scientific">Giardia muris</name>
    <dbReference type="NCBI Taxonomy" id="5742"/>
    <lineage>
        <taxon>Eukaryota</taxon>
        <taxon>Metamonada</taxon>
        <taxon>Diplomonadida</taxon>
        <taxon>Hexamitidae</taxon>
        <taxon>Giardiinae</taxon>
        <taxon>Giardia</taxon>
    </lineage>
</organism>
<gene>
    <name evidence="1" type="ORF">GMRT_11494</name>
</gene>
<dbReference type="VEuPathDB" id="GiardiaDB:GMRT_11494"/>
<dbReference type="EMBL" id="VDLU01000001">
    <property type="protein sequence ID" value="TNJ29798.1"/>
    <property type="molecule type" value="Genomic_DNA"/>
</dbReference>
<proteinExistence type="predicted"/>
<reference evidence="1 2" key="1">
    <citation type="submission" date="2019-05" db="EMBL/GenBank/DDBJ databases">
        <title>The compact genome of Giardia muris reveals important steps in the evolution of intestinal protozoan parasites.</title>
        <authorList>
            <person name="Xu F."/>
            <person name="Jimenez-Gonzalez A."/>
            <person name="Einarsson E."/>
            <person name="Astvaldsson A."/>
            <person name="Peirasmaki D."/>
            <person name="Eckmann L."/>
            <person name="Andersson J.O."/>
            <person name="Svard S.G."/>
            <person name="Jerlstrom-Hultqvist J."/>
        </authorList>
    </citation>
    <scope>NUCLEOTIDE SEQUENCE [LARGE SCALE GENOMIC DNA]</scope>
    <source>
        <strain evidence="1 2">Roberts-Thomson</strain>
    </source>
</reference>
<name>A0A4Z1T2B8_GIAMU</name>
<evidence type="ECO:0000313" key="1">
    <source>
        <dbReference type="EMBL" id="TNJ29798.1"/>
    </source>
</evidence>
<protein>
    <submittedName>
        <fullName evidence="1">Uncharacterized protein</fullName>
    </submittedName>
</protein>
<comment type="caution">
    <text evidence="1">The sequence shown here is derived from an EMBL/GenBank/DDBJ whole genome shotgun (WGS) entry which is preliminary data.</text>
</comment>
<sequence>MVSPETYISETYSHVCELTGSIGTRLGLWRDGIHFFASLEVLYFHAQGKLPSKSPLIRKALQGVWEEYGQLMDAIITLYQRLKTAKYFVRFVPPFSEYHCWYLFQSTRRQYTYRTLQDEPPDAILLIVPKLSSEHLFTLRELMTRVAPIPVLVGVPSYGKLLLLSMPPLYAFQDVTKPRPK</sequence>
<dbReference type="AlphaFoldDB" id="A0A4Z1T2B8"/>
<dbReference type="Proteomes" id="UP000315496">
    <property type="component" value="Chromosome 1"/>
</dbReference>
<keyword evidence="2" id="KW-1185">Reference proteome</keyword>
<accession>A0A4Z1T2B8</accession>
<evidence type="ECO:0000313" key="2">
    <source>
        <dbReference type="Proteomes" id="UP000315496"/>
    </source>
</evidence>